<dbReference type="Gene3D" id="3.30.460.10">
    <property type="entry name" value="Beta Polymerase, domain 2"/>
    <property type="match status" value="1"/>
</dbReference>
<reference evidence="1" key="1">
    <citation type="journal article" date="2014" name="Int. J. Syst. Evol. Microbiol.">
        <title>Complete genome sequence of Corynebacterium casei LMG S-19264T (=DSM 44701T), isolated from a smear-ripened cheese.</title>
        <authorList>
            <consortium name="US DOE Joint Genome Institute (JGI-PGF)"/>
            <person name="Walter F."/>
            <person name="Albersmeier A."/>
            <person name="Kalinowski J."/>
            <person name="Ruckert C."/>
        </authorList>
    </citation>
    <scope>NUCLEOTIDE SEQUENCE</scope>
    <source>
        <strain evidence="1">CGMCC 1.12153</strain>
    </source>
</reference>
<sequence>MRKVAVEPYLEKWPMMFLEEAKKLREVFTTEILEIHHIGSTSVPGLQAKPIIDIMPVVKDITLVDQYNEEMKQMGYTPKGENGIPQRRYFEKGGDQRSHHVHFYEEDSHEIKRHLAFRDYLRTHPYEKQQYGELKQKMAQQFPYDIASYIQGKEQLVRESESKALIWYDKGHESG</sequence>
<dbReference type="PANTHER" id="PTHR34822:SF1">
    <property type="entry name" value="GRPB FAMILY PROTEIN"/>
    <property type="match status" value="1"/>
</dbReference>
<dbReference type="InterPro" id="IPR043519">
    <property type="entry name" value="NT_sf"/>
</dbReference>
<dbReference type="RefSeq" id="WP_188377487.1">
    <property type="nucleotide sequence ID" value="NZ_BMEL01000002.1"/>
</dbReference>
<comment type="caution">
    <text evidence="1">The sequence shown here is derived from an EMBL/GenBank/DDBJ whole genome shotgun (WGS) entry which is preliminary data.</text>
</comment>
<gene>
    <name evidence="1" type="ORF">GCM10010954_21570</name>
</gene>
<dbReference type="PANTHER" id="PTHR34822">
    <property type="entry name" value="GRPB DOMAIN PROTEIN (AFU_ORTHOLOGUE AFUA_1G01530)"/>
    <property type="match status" value="1"/>
</dbReference>
<name>A0A917B490_HALAA</name>
<accession>A0A917B490</accession>
<dbReference type="SUPFAM" id="SSF81301">
    <property type="entry name" value="Nucleotidyltransferase"/>
    <property type="match status" value="1"/>
</dbReference>
<dbReference type="InterPro" id="IPR007344">
    <property type="entry name" value="GrpB/CoaE"/>
</dbReference>
<reference evidence="1" key="2">
    <citation type="submission" date="2020-09" db="EMBL/GenBank/DDBJ databases">
        <authorList>
            <person name="Sun Q."/>
            <person name="Zhou Y."/>
        </authorList>
    </citation>
    <scope>NUCLEOTIDE SEQUENCE</scope>
    <source>
        <strain evidence="1">CGMCC 1.12153</strain>
    </source>
</reference>
<dbReference type="Proteomes" id="UP000660110">
    <property type="component" value="Unassembled WGS sequence"/>
</dbReference>
<evidence type="ECO:0000313" key="2">
    <source>
        <dbReference type="Proteomes" id="UP000660110"/>
    </source>
</evidence>
<organism evidence="1 2">
    <name type="scientific">Halobacillus andaensis</name>
    <dbReference type="NCBI Taxonomy" id="1176239"/>
    <lineage>
        <taxon>Bacteria</taxon>
        <taxon>Bacillati</taxon>
        <taxon>Bacillota</taxon>
        <taxon>Bacilli</taxon>
        <taxon>Bacillales</taxon>
        <taxon>Bacillaceae</taxon>
        <taxon>Halobacillus</taxon>
    </lineage>
</organism>
<proteinExistence type="predicted"/>
<protein>
    <recommendedName>
        <fullName evidence="3">GrpB family protein</fullName>
    </recommendedName>
</protein>
<dbReference type="AlphaFoldDB" id="A0A917B490"/>
<keyword evidence="2" id="KW-1185">Reference proteome</keyword>
<evidence type="ECO:0000313" key="1">
    <source>
        <dbReference type="EMBL" id="GGF22449.1"/>
    </source>
</evidence>
<dbReference type="EMBL" id="BMEL01000002">
    <property type="protein sequence ID" value="GGF22449.1"/>
    <property type="molecule type" value="Genomic_DNA"/>
</dbReference>
<dbReference type="Pfam" id="PF04229">
    <property type="entry name" value="GrpB"/>
    <property type="match status" value="1"/>
</dbReference>
<evidence type="ECO:0008006" key="3">
    <source>
        <dbReference type="Google" id="ProtNLM"/>
    </source>
</evidence>